<name>A0A383UTU9_BLUHO</name>
<dbReference type="AlphaFoldDB" id="A0A383UTU9"/>
<evidence type="ECO:0000313" key="3">
    <source>
        <dbReference type="Proteomes" id="UP000275772"/>
    </source>
</evidence>
<gene>
    <name evidence="2" type="ORF">BLGHR1_13988</name>
</gene>
<organism evidence="2 3">
    <name type="scientific">Blumeria hordei</name>
    <name type="common">Barley powdery mildew</name>
    <name type="synonym">Blumeria graminis f. sp. hordei</name>
    <dbReference type="NCBI Taxonomy" id="2867405"/>
    <lineage>
        <taxon>Eukaryota</taxon>
        <taxon>Fungi</taxon>
        <taxon>Dikarya</taxon>
        <taxon>Ascomycota</taxon>
        <taxon>Pezizomycotina</taxon>
        <taxon>Leotiomycetes</taxon>
        <taxon>Erysiphales</taxon>
        <taxon>Erysiphaceae</taxon>
        <taxon>Blumeria</taxon>
    </lineage>
</organism>
<accession>A0A383UTU9</accession>
<sequence length="163" mass="19350">MQFLNFIVISISLFWTLGLTQPAHESKVVRRNFGPDHKGYQCGKKKYIIFDIDVAVKNACRAYSHQRKPKTFWSIFRDDSYPRLFPEAKKLRIPSKAQMWPLPPTGLNVVSYNYVIFMPADCKFVKVVHKSHKKKHEKHENYDICKYVVWPSRWTDIFKPSKR</sequence>
<dbReference type="VEuPathDB" id="FungiDB:BLGHR1_13988"/>
<reference evidence="2 3" key="1">
    <citation type="submission" date="2017-11" db="EMBL/GenBank/DDBJ databases">
        <authorList>
            <person name="Kracher B."/>
        </authorList>
    </citation>
    <scope>NUCLEOTIDE SEQUENCE [LARGE SCALE GENOMIC DNA]</scope>
    <source>
        <strain evidence="2 3">RACE1</strain>
    </source>
</reference>
<feature type="chain" id="PRO_5016699162" evidence="1">
    <location>
        <begin position="23"/>
        <end position="163"/>
    </location>
</feature>
<proteinExistence type="predicted"/>
<dbReference type="Proteomes" id="UP000275772">
    <property type="component" value="Unassembled WGS sequence"/>
</dbReference>
<feature type="signal peptide" evidence="1">
    <location>
        <begin position="1"/>
        <end position="22"/>
    </location>
</feature>
<dbReference type="EMBL" id="UNSH01000046">
    <property type="protein sequence ID" value="SZF03199.1"/>
    <property type="molecule type" value="Genomic_DNA"/>
</dbReference>
<evidence type="ECO:0000313" key="2">
    <source>
        <dbReference type="EMBL" id="SZF03199.1"/>
    </source>
</evidence>
<keyword evidence="1" id="KW-0732">Signal</keyword>
<protein>
    <submittedName>
        <fullName evidence="2">Uncharacterized protein</fullName>
    </submittedName>
</protein>
<evidence type="ECO:0000256" key="1">
    <source>
        <dbReference type="SAM" id="SignalP"/>
    </source>
</evidence>